<dbReference type="Proteomes" id="UP000664382">
    <property type="component" value="Unassembled WGS sequence"/>
</dbReference>
<feature type="domain" description="Bacterial Ig-like" evidence="4">
    <location>
        <begin position="256"/>
        <end position="340"/>
    </location>
</feature>
<organism evidence="5 6">
    <name type="scientific">Leucobacter weissii</name>
    <dbReference type="NCBI Taxonomy" id="1983706"/>
    <lineage>
        <taxon>Bacteria</taxon>
        <taxon>Bacillati</taxon>
        <taxon>Actinomycetota</taxon>
        <taxon>Actinomycetes</taxon>
        <taxon>Micrococcales</taxon>
        <taxon>Microbacteriaceae</taxon>
        <taxon>Leucobacter</taxon>
    </lineage>
</organism>
<dbReference type="InterPro" id="IPR013783">
    <property type="entry name" value="Ig-like_fold"/>
</dbReference>
<feature type="signal peptide" evidence="3">
    <location>
        <begin position="1"/>
        <end position="27"/>
    </location>
</feature>
<evidence type="ECO:0000259" key="4">
    <source>
        <dbReference type="Pfam" id="PF16640"/>
    </source>
</evidence>
<dbReference type="Pfam" id="PF16640">
    <property type="entry name" value="Big_3_5"/>
    <property type="match status" value="3"/>
</dbReference>
<dbReference type="Gene3D" id="2.60.40.10">
    <property type="entry name" value="Immunoglobulins"/>
    <property type="match status" value="3"/>
</dbReference>
<dbReference type="GO" id="GO:0005975">
    <property type="term" value="P:carbohydrate metabolic process"/>
    <property type="evidence" value="ECO:0007669"/>
    <property type="project" value="UniProtKB-ARBA"/>
</dbReference>
<dbReference type="InterPro" id="IPR032109">
    <property type="entry name" value="Big_3_5"/>
</dbReference>
<sequence>MRLRFASIAAVFTLLTGTLLAASPAHADEVTFSYTVTDTDPMTHAWPMSTLCSTPSDWGNSARHAVTELATVTVSGTYQFTDLRDEGDGRIVLLSGPYDPADVSNCIREIDDNRSVYLNAGTTYTLLQTGFGGETGSFSYRVTGPGAFLKGVVASTVTVSAPTNPATVGVPGELQASVTTPTAGIDLSGTVEFFADGTSIGTTTVDTSGAATLTGVSLPVNDHQITAEYSGNTNIAPATSDPILYTVEKASTTTSLTVSPNPVTVGQETVLTATVSGYAAEGAVEFFNGATPLGESTTTNGVASLPVSALPPGDHTITAVYAGDSSNTASTSDPITVTVAKHTTTTVLTVAPDVMSVEDATTLTATVTGGTPTGDIDFLADGTSLESVPLVNGAATLRVSGLPAGDHALTAGYSGNADHAESVSDAVVLTVEPAEIDPEPKPKPVPTPKPDPEPAPEPIEDDTEDTNPEQLATSGAPWTAWTLGSGALALITAGVILLARRRATT</sequence>
<keyword evidence="3" id="KW-0732">Signal</keyword>
<feature type="compositionally biased region" description="Pro residues" evidence="1">
    <location>
        <begin position="443"/>
        <end position="457"/>
    </location>
</feature>
<feature type="compositionally biased region" description="Acidic residues" evidence="1">
    <location>
        <begin position="458"/>
        <end position="467"/>
    </location>
</feature>
<evidence type="ECO:0000256" key="2">
    <source>
        <dbReference type="SAM" id="Phobius"/>
    </source>
</evidence>
<evidence type="ECO:0000256" key="1">
    <source>
        <dbReference type="SAM" id="MobiDB-lite"/>
    </source>
</evidence>
<proteinExistence type="predicted"/>
<gene>
    <name evidence="5" type="ORF">J4H92_07815</name>
</gene>
<feature type="chain" id="PRO_5036774270" evidence="3">
    <location>
        <begin position="28"/>
        <end position="505"/>
    </location>
</feature>
<reference evidence="5" key="1">
    <citation type="submission" date="2021-03" db="EMBL/GenBank/DDBJ databases">
        <title>Leucobacter chromiisoli sp. nov., isolated from chromium-containing soil of chemical plant.</title>
        <authorList>
            <person name="Xu Z."/>
        </authorList>
    </citation>
    <scope>NUCLEOTIDE SEQUENCE</scope>
    <source>
        <strain evidence="5">S27</strain>
    </source>
</reference>
<keyword evidence="2" id="KW-1133">Transmembrane helix</keyword>
<dbReference type="EMBL" id="JAGDYM010000009">
    <property type="protein sequence ID" value="MBO1901854.1"/>
    <property type="molecule type" value="Genomic_DNA"/>
</dbReference>
<keyword evidence="6" id="KW-1185">Reference proteome</keyword>
<evidence type="ECO:0000313" key="5">
    <source>
        <dbReference type="EMBL" id="MBO1901854.1"/>
    </source>
</evidence>
<feature type="domain" description="Bacterial Ig-like" evidence="4">
    <location>
        <begin position="160"/>
        <end position="247"/>
    </location>
</feature>
<accession>A0A939S5Z9</accession>
<dbReference type="AlphaFoldDB" id="A0A939S5Z9"/>
<protein>
    <submittedName>
        <fullName evidence="5">Ig-like domain repeat protein</fullName>
    </submittedName>
</protein>
<feature type="domain" description="Bacterial Ig-like" evidence="4">
    <location>
        <begin position="348"/>
        <end position="431"/>
    </location>
</feature>
<feature type="region of interest" description="Disordered" evidence="1">
    <location>
        <begin position="433"/>
        <end position="477"/>
    </location>
</feature>
<evidence type="ECO:0000256" key="3">
    <source>
        <dbReference type="SAM" id="SignalP"/>
    </source>
</evidence>
<name>A0A939S5Z9_9MICO</name>
<feature type="transmembrane region" description="Helical" evidence="2">
    <location>
        <begin position="478"/>
        <end position="499"/>
    </location>
</feature>
<keyword evidence="2" id="KW-0472">Membrane</keyword>
<dbReference type="RefSeq" id="WP_208097620.1">
    <property type="nucleotide sequence ID" value="NZ_JAGDYM010000009.1"/>
</dbReference>
<comment type="caution">
    <text evidence="5">The sequence shown here is derived from an EMBL/GenBank/DDBJ whole genome shotgun (WGS) entry which is preliminary data.</text>
</comment>
<keyword evidence="2" id="KW-0812">Transmembrane</keyword>
<evidence type="ECO:0000313" key="6">
    <source>
        <dbReference type="Proteomes" id="UP000664382"/>
    </source>
</evidence>